<protein>
    <submittedName>
        <fullName evidence="3">M81 family metallopeptidase</fullName>
    </submittedName>
</protein>
<evidence type="ECO:0000259" key="1">
    <source>
        <dbReference type="Pfam" id="PF07171"/>
    </source>
</evidence>
<dbReference type="EMBL" id="CP130318">
    <property type="protein sequence ID" value="WNQ13283.1"/>
    <property type="molecule type" value="Genomic_DNA"/>
</dbReference>
<sequence length="495" mass="53096">MNRPLRISVAGILHETNTFAPGLTRLEQFQGEWSEGWDAFRTRYAGTRTSMGGVLDAAAGHGAELVPGLYAAATPSGMVNAAAGEALLEAVVSSIDPAADGLVLIMHGAMVSERHPDYEGECLKRLRARLGDGFPIAMTLDLHGNISPDMVRHADVIVGYDTYPHIDMYERAVEAFDLLVRTIRKEIDPVRAFGHTGMLVVPQGMMTEEGSMKEVMDRAFEMEADPRVLNVTVAGGFPYSDVPDAGMSFVVTTNGEPELAAACAEELIRMAHERKETFNVSYAGPKEAVAEALSQPEGPVILAEGSDNVGGGAPADATHVLAELVGVRQKALAVICDREAVQEAFRLGIGETFEGRIGGKSDSLHGEPVAVKGRIRLMFDGAYRHVGPYMTGQRADMGRTAVVECGSLTLILTEKRTAPWDAGHVLSVGLQPADFKIIVAKSAIAWQAAFGPVAKHVVNVDSPGCCSANLKHFHYDRVVRPVYPLDAEPMPRMGP</sequence>
<dbReference type="AlphaFoldDB" id="A0AA96LHA5"/>
<accession>A0AA96LHA5</accession>
<dbReference type="InterPro" id="IPR009197">
    <property type="entry name" value="MlrC"/>
</dbReference>
<feature type="domain" description="Microcystin LR degradation protein MlrC C-terminal" evidence="1">
    <location>
        <begin position="303"/>
        <end position="477"/>
    </location>
</feature>
<evidence type="ECO:0000313" key="4">
    <source>
        <dbReference type="Proteomes" id="UP001305702"/>
    </source>
</evidence>
<dbReference type="PIRSF" id="PIRSF012702">
    <property type="entry name" value="UCP012702"/>
    <property type="match status" value="1"/>
</dbReference>
<dbReference type="InterPro" id="IPR010799">
    <property type="entry name" value="MlrC_C"/>
</dbReference>
<keyword evidence="4" id="KW-1185">Reference proteome</keyword>
<dbReference type="Proteomes" id="UP001305702">
    <property type="component" value="Chromosome"/>
</dbReference>
<name>A0AA96LHA5_9BACL</name>
<dbReference type="InterPro" id="IPR015995">
    <property type="entry name" value="MlrC_N"/>
</dbReference>
<organism evidence="3 4">
    <name type="scientific">Paenibacillus aurantius</name>
    <dbReference type="NCBI Taxonomy" id="2918900"/>
    <lineage>
        <taxon>Bacteria</taxon>
        <taxon>Bacillati</taxon>
        <taxon>Bacillota</taxon>
        <taxon>Bacilli</taxon>
        <taxon>Bacillales</taxon>
        <taxon>Paenibacillaceae</taxon>
        <taxon>Paenibacillus</taxon>
    </lineage>
</organism>
<dbReference type="Pfam" id="PF07364">
    <property type="entry name" value="DUF1485"/>
    <property type="match status" value="1"/>
</dbReference>
<reference evidence="3 4" key="1">
    <citation type="submission" date="2022-02" db="EMBL/GenBank/DDBJ databases">
        <title>Paenibacillus sp. MBLB1776 Whole Genome Shotgun Sequencing.</title>
        <authorList>
            <person name="Hwang C.Y."/>
            <person name="Cho E.-S."/>
            <person name="Seo M.-J."/>
        </authorList>
    </citation>
    <scope>NUCLEOTIDE SEQUENCE [LARGE SCALE GENOMIC DNA]</scope>
    <source>
        <strain evidence="3 4">MBLB1776</strain>
    </source>
</reference>
<evidence type="ECO:0000313" key="3">
    <source>
        <dbReference type="EMBL" id="WNQ13283.1"/>
    </source>
</evidence>
<proteinExistence type="predicted"/>
<evidence type="ECO:0000259" key="2">
    <source>
        <dbReference type="Pfam" id="PF07364"/>
    </source>
</evidence>
<dbReference type="RefSeq" id="WP_315607063.1">
    <property type="nucleotide sequence ID" value="NZ_CP130318.1"/>
</dbReference>
<gene>
    <name evidence="3" type="ORF">MJA45_09730</name>
</gene>
<dbReference type="Pfam" id="PF07171">
    <property type="entry name" value="MlrC_C"/>
    <property type="match status" value="1"/>
</dbReference>
<feature type="domain" description="Microcystin LR degradation protein MlrC N-terminal" evidence="2">
    <location>
        <begin position="6"/>
        <end position="293"/>
    </location>
</feature>
<dbReference type="KEGG" id="paun:MJA45_09730"/>